<keyword evidence="6" id="KW-0663">Pyridoxal phosphate</keyword>
<dbReference type="GO" id="GO:0047536">
    <property type="term" value="F:2-aminoadipate transaminase activity"/>
    <property type="evidence" value="ECO:0007669"/>
    <property type="project" value="UniProtKB-EC"/>
</dbReference>
<feature type="domain" description="Aminotransferase class I/classII large" evidence="7">
    <location>
        <begin position="27"/>
        <end position="384"/>
    </location>
</feature>
<dbReference type="InterPro" id="IPR050859">
    <property type="entry name" value="Class-I_PLP-dep_aminotransf"/>
</dbReference>
<comment type="similarity">
    <text evidence="2">Belongs to the class-I pyridoxal-phosphate-dependent aminotransferase family.</text>
</comment>
<dbReference type="Gene3D" id="3.40.640.10">
    <property type="entry name" value="Type I PLP-dependent aspartate aminotransferase-like (Major domain)"/>
    <property type="match status" value="1"/>
</dbReference>
<evidence type="ECO:0000313" key="8">
    <source>
        <dbReference type="EMBL" id="CUQ84884.1"/>
    </source>
</evidence>
<dbReference type="GO" id="GO:1901605">
    <property type="term" value="P:alpha-amino acid metabolic process"/>
    <property type="evidence" value="ECO:0007669"/>
    <property type="project" value="TreeGrafter"/>
</dbReference>
<dbReference type="GO" id="GO:0030170">
    <property type="term" value="F:pyridoxal phosphate binding"/>
    <property type="evidence" value="ECO:0007669"/>
    <property type="project" value="InterPro"/>
</dbReference>
<dbReference type="FunFam" id="3.40.640.10:FF:000053">
    <property type="entry name" value="Aminotransferase, class I"/>
    <property type="match status" value="1"/>
</dbReference>
<gene>
    <name evidence="8" type="primary">lysN</name>
    <name evidence="8" type="ORF">ERS852540_01001</name>
</gene>
<keyword evidence="4 8" id="KW-0032">Aminotransferase</keyword>
<dbReference type="InterPro" id="IPR004839">
    <property type="entry name" value="Aminotransferase_I/II_large"/>
</dbReference>
<organism evidence="8 9">
    <name type="scientific">[Eubacterium] siraeum</name>
    <dbReference type="NCBI Taxonomy" id="39492"/>
    <lineage>
        <taxon>Bacteria</taxon>
        <taxon>Bacillati</taxon>
        <taxon>Bacillota</taxon>
        <taxon>Clostridia</taxon>
        <taxon>Eubacteriales</taxon>
        <taxon>Oscillospiraceae</taxon>
        <taxon>Oscillospiraceae incertae sedis</taxon>
    </lineage>
</organism>
<dbReference type="STRING" id="39492.ERS852540_01001"/>
<dbReference type="SUPFAM" id="SSF53383">
    <property type="entry name" value="PLP-dependent transferases"/>
    <property type="match status" value="1"/>
</dbReference>
<comment type="cofactor">
    <cofactor evidence="1">
        <name>pyridoxal 5'-phosphate</name>
        <dbReference type="ChEBI" id="CHEBI:597326"/>
    </cofactor>
</comment>
<evidence type="ECO:0000256" key="2">
    <source>
        <dbReference type="ARBA" id="ARBA00007441"/>
    </source>
</evidence>
<dbReference type="EC" id="2.6.1.39" evidence="8"/>
<evidence type="ECO:0000256" key="3">
    <source>
        <dbReference type="ARBA" id="ARBA00011738"/>
    </source>
</evidence>
<dbReference type="OrthoDB" id="9802328at2"/>
<accession>A0A174ZCE9</accession>
<dbReference type="Proteomes" id="UP000095662">
    <property type="component" value="Unassembled WGS sequence"/>
</dbReference>
<dbReference type="InterPro" id="IPR015421">
    <property type="entry name" value="PyrdxlP-dep_Trfase_major"/>
</dbReference>
<dbReference type="InterPro" id="IPR015424">
    <property type="entry name" value="PyrdxlP-dep_Trfase"/>
</dbReference>
<reference evidence="8 9" key="1">
    <citation type="submission" date="2015-09" db="EMBL/GenBank/DDBJ databases">
        <authorList>
            <consortium name="Pathogen Informatics"/>
        </authorList>
    </citation>
    <scope>NUCLEOTIDE SEQUENCE [LARGE SCALE GENOMIC DNA]</scope>
    <source>
        <strain evidence="8 9">2789STDY5834928</strain>
    </source>
</reference>
<protein>
    <submittedName>
        <fullName evidence="8">2-aminoadipate transaminase</fullName>
        <ecNumber evidence="8">2.6.1.39</ecNumber>
    </submittedName>
</protein>
<evidence type="ECO:0000256" key="4">
    <source>
        <dbReference type="ARBA" id="ARBA00022576"/>
    </source>
</evidence>
<evidence type="ECO:0000259" key="7">
    <source>
        <dbReference type="Pfam" id="PF00155"/>
    </source>
</evidence>
<dbReference type="PANTHER" id="PTHR42790:SF19">
    <property type="entry name" value="KYNURENINE_ALPHA-AMINOADIPATE AMINOTRANSFERASE, MITOCHONDRIAL"/>
    <property type="match status" value="1"/>
</dbReference>
<dbReference type="EMBL" id="CZBY01000006">
    <property type="protein sequence ID" value="CUQ84884.1"/>
    <property type="molecule type" value="Genomic_DNA"/>
</dbReference>
<dbReference type="InterPro" id="IPR015422">
    <property type="entry name" value="PyrdxlP-dep_Trfase_small"/>
</dbReference>
<dbReference type="PANTHER" id="PTHR42790">
    <property type="entry name" value="AMINOTRANSFERASE"/>
    <property type="match status" value="1"/>
</dbReference>
<evidence type="ECO:0000256" key="5">
    <source>
        <dbReference type="ARBA" id="ARBA00022679"/>
    </source>
</evidence>
<keyword evidence="5 8" id="KW-0808">Transferase</keyword>
<dbReference type="Pfam" id="PF00155">
    <property type="entry name" value="Aminotran_1_2"/>
    <property type="match status" value="1"/>
</dbReference>
<dbReference type="AlphaFoldDB" id="A0A174ZCE9"/>
<sequence length="394" mass="44079">MNAFSYRVQTLQPSAIREILKFTADPEVISFAAGNPAPEAFPTEEIARITNEILTTTPIDALQYSITEGYTPLRNWIKDDLKKKGMFNENDEDVVITSGAQQAIEVVTKEICNEGDTIICEAPTFIGSLNAFRSYNAKLVGVEMEDDGINIDKLEKALIENPRTAFIYLIPNFQNPTGKTMSLEKRKAVLALAQKYNVYILEDNPYGDLRYIGENVPTIKSLDKNGNVLYAGTFSKTLAPGLRVGYLCAPKNVIAKAVVCMQVSTVHTSILPQMITYKFVTENDFEQHLEKLREIYKRKSDLMLTNLKMKMPKSIKFTEPEGGLFIWGTLPDGDMPYFCKKAVKNKVAVVPGNAFLTDENAPCLSFRLNYSTPTDEQIEKGVDILAEVASTMYR</sequence>
<evidence type="ECO:0000256" key="6">
    <source>
        <dbReference type="ARBA" id="ARBA00022898"/>
    </source>
</evidence>
<proteinExistence type="inferred from homology"/>
<dbReference type="CDD" id="cd00609">
    <property type="entry name" value="AAT_like"/>
    <property type="match status" value="1"/>
</dbReference>
<comment type="subunit">
    <text evidence="3">Homodimer.</text>
</comment>
<evidence type="ECO:0000256" key="1">
    <source>
        <dbReference type="ARBA" id="ARBA00001933"/>
    </source>
</evidence>
<evidence type="ECO:0000313" key="9">
    <source>
        <dbReference type="Proteomes" id="UP000095662"/>
    </source>
</evidence>
<dbReference type="Gene3D" id="3.90.1150.10">
    <property type="entry name" value="Aspartate Aminotransferase, domain 1"/>
    <property type="match status" value="1"/>
</dbReference>
<name>A0A174ZCE9_9FIRM</name>